<proteinExistence type="predicted"/>
<dbReference type="RefSeq" id="WP_074373271.1">
    <property type="nucleotide sequence ID" value="NZ_AP024907.1"/>
</dbReference>
<name>A0A1N6M5M8_9VIBR</name>
<dbReference type="OrthoDB" id="8746278at2"/>
<reference evidence="1 2" key="1">
    <citation type="submission" date="2016-12" db="EMBL/GenBank/DDBJ databases">
        <authorList>
            <person name="Song W.-J."/>
            <person name="Kurnit D.M."/>
        </authorList>
    </citation>
    <scope>NUCLEOTIDE SEQUENCE [LARGE SCALE GENOMIC DNA]</scope>
    <source>
        <strain evidence="1 2">CECT 9026</strain>
    </source>
</reference>
<protein>
    <submittedName>
        <fullName evidence="1">Uncharacterized protein</fullName>
    </submittedName>
</protein>
<evidence type="ECO:0000313" key="1">
    <source>
        <dbReference type="EMBL" id="SIO94749.1"/>
    </source>
</evidence>
<gene>
    <name evidence="1" type="ORF">VSP9026_02479</name>
</gene>
<sequence length="413" mass="46527">MSKLILGLVSLLSLTVVRYCVAGGVDLSWQTSASAMDTRSTILSTVESPGTDYSVDSVVTAKITHDEWFGNVTVMGENLLSSDSTDDFNAYLLVPEVYWQPEIDFLETQYDLTLGKQRLDWGVGYGYRPLDIFKNYHRNPLGIQVDEGVGIVNLSYFDGDGQWSLVATDESWATDSLDDDDIPNQHGIGIRHYTLVNGTEYQGILYFDQIRQDTVGGSVVKVLDPAWEMHSSFVYSKRDISYQLRSFNEEVGMGACNDVYQFLLGFNWADTQGVNIIGEYWYDSRSWDHKRWATAFNRVQTLREKLGKTGLVQSYSNGLENTNMVRHNIMLHLSLNADQNQWLMGVKPTLDLLISPSDGGLVVTQWLSYSIFDSGSFDIQMQLAARSCTGLDSSVYANIPDRHRFIFNIKGSF</sequence>
<dbReference type="EMBL" id="FSSB01000016">
    <property type="protein sequence ID" value="SIO94749.1"/>
    <property type="molecule type" value="Genomic_DNA"/>
</dbReference>
<dbReference type="Proteomes" id="UP000184774">
    <property type="component" value="Unassembled WGS sequence"/>
</dbReference>
<dbReference type="AlphaFoldDB" id="A0A1N6M5M8"/>
<organism evidence="1 2">
    <name type="scientific">Vibrio spartinae</name>
    <dbReference type="NCBI Taxonomy" id="1918945"/>
    <lineage>
        <taxon>Bacteria</taxon>
        <taxon>Pseudomonadati</taxon>
        <taxon>Pseudomonadota</taxon>
        <taxon>Gammaproteobacteria</taxon>
        <taxon>Vibrionales</taxon>
        <taxon>Vibrionaceae</taxon>
        <taxon>Vibrio</taxon>
    </lineage>
</organism>
<accession>A0A1N6M5M8</accession>
<evidence type="ECO:0000313" key="2">
    <source>
        <dbReference type="Proteomes" id="UP000184774"/>
    </source>
</evidence>